<organism evidence="1 2">
    <name type="scientific">Pistacia atlantica</name>
    <dbReference type="NCBI Taxonomy" id="434234"/>
    <lineage>
        <taxon>Eukaryota</taxon>
        <taxon>Viridiplantae</taxon>
        <taxon>Streptophyta</taxon>
        <taxon>Embryophyta</taxon>
        <taxon>Tracheophyta</taxon>
        <taxon>Spermatophyta</taxon>
        <taxon>Magnoliopsida</taxon>
        <taxon>eudicotyledons</taxon>
        <taxon>Gunneridae</taxon>
        <taxon>Pentapetalae</taxon>
        <taxon>rosids</taxon>
        <taxon>malvids</taxon>
        <taxon>Sapindales</taxon>
        <taxon>Anacardiaceae</taxon>
        <taxon>Pistacia</taxon>
    </lineage>
</organism>
<keyword evidence="2" id="KW-1185">Reference proteome</keyword>
<evidence type="ECO:0000313" key="1">
    <source>
        <dbReference type="EMBL" id="KAJ0088918.1"/>
    </source>
</evidence>
<gene>
    <name evidence="1" type="ORF">Patl1_31513</name>
</gene>
<sequence>MAELNRRDFTILMVIFVIVMSQASQARVLHGFLQKDVLAMGPKVEVPSGFKSPDVNFPGKLEEPTKNSESLSPIPEKVIYNYRPLLLNLLPKGPVPPSGPSKRTNDVVG</sequence>
<proteinExistence type="predicted"/>
<comment type="caution">
    <text evidence="1">The sequence shown here is derived from an EMBL/GenBank/DDBJ whole genome shotgun (WGS) entry which is preliminary data.</text>
</comment>
<dbReference type="Proteomes" id="UP001164250">
    <property type="component" value="Chromosome 9"/>
</dbReference>
<reference evidence="2" key="1">
    <citation type="journal article" date="2023" name="G3 (Bethesda)">
        <title>Genome assembly and association tests identify interacting loci associated with vigor, precocity, and sex in interspecific pistachio rootstocks.</title>
        <authorList>
            <person name="Palmer W."/>
            <person name="Jacygrad E."/>
            <person name="Sagayaradj S."/>
            <person name="Cavanaugh K."/>
            <person name="Han R."/>
            <person name="Bertier L."/>
            <person name="Beede B."/>
            <person name="Kafkas S."/>
            <person name="Golino D."/>
            <person name="Preece J."/>
            <person name="Michelmore R."/>
        </authorList>
    </citation>
    <scope>NUCLEOTIDE SEQUENCE [LARGE SCALE GENOMIC DNA]</scope>
</reference>
<dbReference type="EMBL" id="CM047905">
    <property type="protein sequence ID" value="KAJ0088918.1"/>
    <property type="molecule type" value="Genomic_DNA"/>
</dbReference>
<evidence type="ECO:0000313" key="2">
    <source>
        <dbReference type="Proteomes" id="UP001164250"/>
    </source>
</evidence>
<protein>
    <submittedName>
        <fullName evidence="1">Uncharacterized protein</fullName>
    </submittedName>
</protein>
<name>A0ACC1AQI8_9ROSI</name>
<accession>A0ACC1AQI8</accession>